<comment type="caution">
    <text evidence="1">The sequence shown here is derived from an EMBL/GenBank/DDBJ whole genome shotgun (WGS) entry which is preliminary data.</text>
</comment>
<evidence type="ECO:0000313" key="2">
    <source>
        <dbReference type="Proteomes" id="UP000306319"/>
    </source>
</evidence>
<dbReference type="Proteomes" id="UP000306319">
    <property type="component" value="Unassembled WGS sequence"/>
</dbReference>
<sequence>MEKNIRPLILVSNDDSIEANGVHALIDVLVNFGDVVAVCPAHPQSGQSMALTVATPLRITRVEDYKDAKMYKVNGTPVDCIKLAMHTVLDRKPDLVVSGINHGSNASINVIYSGTMGAAFEGCAFGIPAIGFSLTDHSPNADFTPCLPFIHKIVKSVLDNGLPQGVALNVNIPNSIPHPTEMRVTKGCKANWSDEYRKYTDPWGGTFYMLTGKFVNEEPDNTDTDEWCLSHGIVSVVPVALDRTAPSDIDTILNILT</sequence>
<accession>A0AC61RET8</accession>
<proteinExistence type="predicted"/>
<keyword evidence="2" id="KW-1185">Reference proteome</keyword>
<organism evidence="1 2">
    <name type="scientific">Lepagella muris</name>
    <dbReference type="NCBI Taxonomy" id="3032870"/>
    <lineage>
        <taxon>Bacteria</taxon>
        <taxon>Pseudomonadati</taxon>
        <taxon>Bacteroidota</taxon>
        <taxon>Bacteroidia</taxon>
        <taxon>Bacteroidales</taxon>
        <taxon>Muribaculaceae</taxon>
        <taxon>Lepagella</taxon>
    </lineage>
</organism>
<evidence type="ECO:0000313" key="1">
    <source>
        <dbReference type="EMBL" id="TGY78611.1"/>
    </source>
</evidence>
<protein>
    <submittedName>
        <fullName evidence="1">5'/3'-nucleotidase SurE</fullName>
    </submittedName>
</protein>
<gene>
    <name evidence="1" type="primary">surE</name>
    <name evidence="1" type="ORF">E5331_09845</name>
</gene>
<name>A0AC61RET8_9BACT</name>
<dbReference type="EMBL" id="SRYB01000012">
    <property type="protein sequence ID" value="TGY78611.1"/>
    <property type="molecule type" value="Genomic_DNA"/>
</dbReference>
<reference evidence="1" key="1">
    <citation type="submission" date="2019-04" db="EMBL/GenBank/DDBJ databases">
        <title>Microbes associate with the intestines of laboratory mice.</title>
        <authorList>
            <person name="Navarre W."/>
            <person name="Wong E."/>
            <person name="Huang K."/>
            <person name="Tropini C."/>
            <person name="Ng K."/>
            <person name="Yu B."/>
        </authorList>
    </citation>
    <scope>NUCLEOTIDE SEQUENCE</scope>
    <source>
        <strain evidence="1">NM04_E33</strain>
    </source>
</reference>